<dbReference type="InterPro" id="IPR038356">
    <property type="entry name" value="Tma16_sf"/>
</dbReference>
<protein>
    <recommendedName>
        <fullName evidence="4">Translation machinery-associated protein 16</fullName>
    </recommendedName>
</protein>
<organism evidence="2 3">
    <name type="scientific">Calicophoron daubneyi</name>
    <name type="common">Rumen fluke</name>
    <name type="synonym">Paramphistomum daubneyi</name>
    <dbReference type="NCBI Taxonomy" id="300641"/>
    <lineage>
        <taxon>Eukaryota</taxon>
        <taxon>Metazoa</taxon>
        <taxon>Spiralia</taxon>
        <taxon>Lophotrochozoa</taxon>
        <taxon>Platyhelminthes</taxon>
        <taxon>Trematoda</taxon>
        <taxon>Digenea</taxon>
        <taxon>Plagiorchiida</taxon>
        <taxon>Pronocephalata</taxon>
        <taxon>Paramphistomoidea</taxon>
        <taxon>Paramphistomidae</taxon>
        <taxon>Calicophoron</taxon>
    </lineage>
</organism>
<dbReference type="Proteomes" id="UP001497525">
    <property type="component" value="Unassembled WGS sequence"/>
</dbReference>
<sequence>MKMKNLHPKSRKAGQIRKQMHHDLRVAKKNKEKQLKNRLLETKLRWFRDNFPSGRSCVTHAELTCLVEQYLHRARTPSCPLESESVTSEMSQAFIDQENNEYHSCGIKVPDLTTKINVENIFKWNDDPKLIPTIVMKTIKKR</sequence>
<dbReference type="PANTHER" id="PTHR13349:SF2">
    <property type="entry name" value="TRANSLATION MACHINERY-ASSOCIATED PROTEIN 16"/>
    <property type="match status" value="1"/>
</dbReference>
<dbReference type="InterPro" id="IPR021346">
    <property type="entry name" value="Tma16"/>
</dbReference>
<evidence type="ECO:0000313" key="3">
    <source>
        <dbReference type="Proteomes" id="UP001497525"/>
    </source>
</evidence>
<accession>A0AAV2TUT7</accession>
<comment type="similarity">
    <text evidence="1">Belongs to the TMA16 family.</text>
</comment>
<dbReference type="AlphaFoldDB" id="A0AAV2TUT7"/>
<dbReference type="PANTHER" id="PTHR13349">
    <property type="entry name" value="TRANSLATION MACHINERY-ASSOCIATED PROTEIN 16"/>
    <property type="match status" value="1"/>
</dbReference>
<proteinExistence type="inferred from homology"/>
<gene>
    <name evidence="2" type="ORF">CDAUBV1_LOCUS14821</name>
</gene>
<reference evidence="2" key="1">
    <citation type="submission" date="2024-06" db="EMBL/GenBank/DDBJ databases">
        <authorList>
            <person name="Liu X."/>
            <person name="Lenzi L."/>
            <person name="Haldenby T S."/>
            <person name="Uol C."/>
        </authorList>
    </citation>
    <scope>NUCLEOTIDE SEQUENCE</scope>
</reference>
<dbReference type="Pfam" id="PF11176">
    <property type="entry name" value="Tma16"/>
    <property type="match status" value="1"/>
</dbReference>
<evidence type="ECO:0008006" key="4">
    <source>
        <dbReference type="Google" id="ProtNLM"/>
    </source>
</evidence>
<name>A0AAV2TUT7_CALDB</name>
<evidence type="ECO:0000256" key="1">
    <source>
        <dbReference type="ARBA" id="ARBA00034127"/>
    </source>
</evidence>
<dbReference type="GO" id="GO:0005634">
    <property type="term" value="C:nucleus"/>
    <property type="evidence" value="ECO:0007669"/>
    <property type="project" value="TreeGrafter"/>
</dbReference>
<evidence type="ECO:0000313" key="2">
    <source>
        <dbReference type="EMBL" id="CAL5139706.1"/>
    </source>
</evidence>
<dbReference type="EMBL" id="CAXLJL010000623">
    <property type="protein sequence ID" value="CAL5139706.1"/>
    <property type="molecule type" value="Genomic_DNA"/>
</dbReference>
<comment type="caution">
    <text evidence="2">The sequence shown here is derived from an EMBL/GenBank/DDBJ whole genome shotgun (WGS) entry which is preliminary data.</text>
</comment>
<dbReference type="Gene3D" id="1.20.1440.170">
    <property type="entry name" value="Translation machinery-associated protein 16-like"/>
    <property type="match status" value="1"/>
</dbReference>